<evidence type="ECO:0000313" key="4">
    <source>
        <dbReference type="EMBL" id="KAH8705262.1"/>
    </source>
</evidence>
<keyword evidence="5" id="KW-1185">Reference proteome</keyword>
<evidence type="ECO:0000256" key="2">
    <source>
        <dbReference type="SAM" id="MobiDB-lite"/>
    </source>
</evidence>
<dbReference type="PANTHER" id="PTHR14430:SF4">
    <property type="entry name" value="GDP_GTP EXCHANGE FACTOR SEC2 N-TERMINAL DOMAIN-CONTAINING PROTEIN"/>
    <property type="match status" value="1"/>
</dbReference>
<dbReference type="GO" id="GO:0070319">
    <property type="term" value="C:Golgi to plasma membrane transport vesicle"/>
    <property type="evidence" value="ECO:0007669"/>
    <property type="project" value="TreeGrafter"/>
</dbReference>
<dbReference type="Gene3D" id="6.10.140.910">
    <property type="match status" value="1"/>
</dbReference>
<feature type="region of interest" description="Disordered" evidence="2">
    <location>
        <begin position="35"/>
        <end position="59"/>
    </location>
</feature>
<proteinExistence type="predicted"/>
<dbReference type="RefSeq" id="XP_046077883.1">
    <property type="nucleotide sequence ID" value="XM_046213453.1"/>
</dbReference>
<evidence type="ECO:0000259" key="3">
    <source>
        <dbReference type="Pfam" id="PF06428"/>
    </source>
</evidence>
<dbReference type="Pfam" id="PF06428">
    <property type="entry name" value="Sec2p"/>
    <property type="match status" value="1"/>
</dbReference>
<dbReference type="Proteomes" id="UP001201262">
    <property type="component" value="Unassembled WGS sequence"/>
</dbReference>
<dbReference type="GO" id="GO:0005085">
    <property type="term" value="F:guanyl-nucleotide exchange factor activity"/>
    <property type="evidence" value="ECO:0007669"/>
    <property type="project" value="InterPro"/>
</dbReference>
<dbReference type="GO" id="GO:0051286">
    <property type="term" value="C:cell tip"/>
    <property type="evidence" value="ECO:0007669"/>
    <property type="project" value="TreeGrafter"/>
</dbReference>
<reference evidence="4" key="1">
    <citation type="submission" date="2021-12" db="EMBL/GenBank/DDBJ databases">
        <title>Convergent genome expansion in fungi linked to evolution of root-endophyte symbiosis.</title>
        <authorList>
            <consortium name="DOE Joint Genome Institute"/>
            <person name="Ke Y.-H."/>
            <person name="Bonito G."/>
            <person name="Liao H.-L."/>
            <person name="Looney B."/>
            <person name="Rojas-Flechas A."/>
            <person name="Nash J."/>
            <person name="Hameed K."/>
            <person name="Schadt C."/>
            <person name="Martin F."/>
            <person name="Crous P.W."/>
            <person name="Miettinen O."/>
            <person name="Magnuson J.K."/>
            <person name="Labbe J."/>
            <person name="Jacobson D."/>
            <person name="Doktycz M.J."/>
            <person name="Veneault-Fourrey C."/>
            <person name="Kuo A."/>
            <person name="Mondo S."/>
            <person name="Calhoun S."/>
            <person name="Riley R."/>
            <person name="Ohm R."/>
            <person name="LaButti K."/>
            <person name="Andreopoulos B."/>
            <person name="Pangilinan J."/>
            <person name="Nolan M."/>
            <person name="Tritt A."/>
            <person name="Clum A."/>
            <person name="Lipzen A."/>
            <person name="Daum C."/>
            <person name="Barry K."/>
            <person name="Grigoriev I.V."/>
            <person name="Vilgalys R."/>
        </authorList>
    </citation>
    <scope>NUCLEOTIDE SEQUENCE</scope>
    <source>
        <strain evidence="4">PMI_201</strain>
    </source>
</reference>
<feature type="domain" description="GDP/GTP exchange factor Sec2 N-terminal" evidence="3">
    <location>
        <begin position="199"/>
        <end position="277"/>
    </location>
</feature>
<dbReference type="InterPro" id="IPR040351">
    <property type="entry name" value="RAB3IL/RAB3IP/Sec2"/>
</dbReference>
<evidence type="ECO:0000256" key="1">
    <source>
        <dbReference type="ARBA" id="ARBA00023054"/>
    </source>
</evidence>
<feature type="compositionally biased region" description="Polar residues" evidence="2">
    <location>
        <begin position="101"/>
        <end position="129"/>
    </location>
</feature>
<dbReference type="InterPro" id="IPR009449">
    <property type="entry name" value="Sec2_N"/>
</dbReference>
<dbReference type="AlphaFoldDB" id="A0AAD4L3I4"/>
<name>A0AAD4L3I4_9EURO</name>
<keyword evidence="1" id="KW-0175">Coiled coil</keyword>
<evidence type="ECO:0000313" key="5">
    <source>
        <dbReference type="Proteomes" id="UP001201262"/>
    </source>
</evidence>
<feature type="compositionally biased region" description="Low complexity" evidence="2">
    <location>
        <begin position="169"/>
        <end position="202"/>
    </location>
</feature>
<accession>A0AAD4L3I4</accession>
<dbReference type="EMBL" id="JAJTJA010000001">
    <property type="protein sequence ID" value="KAH8705262.1"/>
    <property type="molecule type" value="Genomic_DNA"/>
</dbReference>
<organism evidence="4 5">
    <name type="scientific">Talaromyces proteolyticus</name>
    <dbReference type="NCBI Taxonomy" id="1131652"/>
    <lineage>
        <taxon>Eukaryota</taxon>
        <taxon>Fungi</taxon>
        <taxon>Dikarya</taxon>
        <taxon>Ascomycota</taxon>
        <taxon>Pezizomycotina</taxon>
        <taxon>Eurotiomycetes</taxon>
        <taxon>Eurotiomycetidae</taxon>
        <taxon>Eurotiales</taxon>
        <taxon>Trichocomaceae</taxon>
        <taxon>Talaromyces</taxon>
        <taxon>Talaromyces sect. Bacilispori</taxon>
    </lineage>
</organism>
<sequence>MSATTTIRNPSITATTTLSTQGTRLIGDYYPPMTTSSSTSFDNTPSAATCPHCGDQSSSAQQRIQELEAQVRFLSAKVSGSDQTAEYEDETRNLRIHTHALNHTTSNGETRASTSSSATDQAPRSTDTYQQQQQQQQQQGRFANFAAYFPSYRRGGSKDSYTSTPPPTSHSTHTTTSSSPPSSSHQTLSPPSTSISQPQQESELQTALTREQNLRKAAESQLSQASSELEELTAQLFSQANEMVAQERKARAKLEERVALLEKRDGEKRKRLDRLEKAIDRVERVKALIDGH</sequence>
<feature type="compositionally biased region" description="Low complexity" evidence="2">
    <location>
        <begin position="130"/>
        <end position="139"/>
    </location>
</feature>
<dbReference type="PANTHER" id="PTHR14430">
    <property type="entry name" value="RABIN3-RELATED"/>
    <property type="match status" value="1"/>
</dbReference>
<protein>
    <recommendedName>
        <fullName evidence="3">GDP/GTP exchange factor Sec2 N-terminal domain-containing protein</fullName>
    </recommendedName>
</protein>
<dbReference type="GeneID" id="70243740"/>
<dbReference type="GO" id="GO:0006887">
    <property type="term" value="P:exocytosis"/>
    <property type="evidence" value="ECO:0007669"/>
    <property type="project" value="TreeGrafter"/>
</dbReference>
<feature type="region of interest" description="Disordered" evidence="2">
    <location>
        <begin position="100"/>
        <end position="222"/>
    </location>
</feature>
<gene>
    <name evidence="4" type="ORF">BGW36DRAFT_353672</name>
</gene>
<comment type="caution">
    <text evidence="4">The sequence shown here is derived from an EMBL/GenBank/DDBJ whole genome shotgun (WGS) entry which is preliminary data.</text>
</comment>
<dbReference type="SUPFAM" id="SSF144284">
    <property type="entry name" value="Sec2 N-terminal region"/>
    <property type="match status" value="1"/>
</dbReference>